<evidence type="ECO:0000313" key="1">
    <source>
        <dbReference type="EMBL" id="SBQ55456.1"/>
    </source>
</evidence>
<dbReference type="EMBL" id="HAEC01008806">
    <property type="protein sequence ID" value="SBQ76948.1"/>
    <property type="molecule type" value="Transcribed_RNA"/>
</dbReference>
<dbReference type="AlphaFoldDB" id="A0A1A8F9M4"/>
<gene>
    <name evidence="1" type="primary">Nfu_g_1_014646</name>
</gene>
<proteinExistence type="predicted"/>
<accession>A0A1A8F9M4</accession>
<reference evidence="1" key="1">
    <citation type="submission" date="2016-05" db="EMBL/GenBank/DDBJ databases">
        <authorList>
            <person name="Lavstsen T."/>
            <person name="Jespersen J.S."/>
        </authorList>
    </citation>
    <scope>NUCLEOTIDE SEQUENCE</scope>
    <source>
        <tissue evidence="1">Brain</tissue>
    </source>
</reference>
<sequence length="58" mass="6611">IEDNMRGSNTKFGGTQKHRSASPLTILYDKIFETCSKPWFTVKEETTDVGKVQMQFSP</sequence>
<feature type="non-terminal residue" evidence="1">
    <location>
        <position position="58"/>
    </location>
</feature>
<protein>
    <submittedName>
        <fullName evidence="1">Uncharacterized protein</fullName>
    </submittedName>
</protein>
<feature type="non-terminal residue" evidence="1">
    <location>
        <position position="1"/>
    </location>
</feature>
<name>A0A1A8F9M4_9TELE</name>
<reference evidence="1" key="2">
    <citation type="submission" date="2016-06" db="EMBL/GenBank/DDBJ databases">
        <title>The genome of a short-lived fish provides insights into sex chromosome evolution and the genetic control of aging.</title>
        <authorList>
            <person name="Reichwald K."/>
            <person name="Felder M."/>
            <person name="Petzold A."/>
            <person name="Koch P."/>
            <person name="Groth M."/>
            <person name="Platzer M."/>
        </authorList>
    </citation>
    <scope>NUCLEOTIDE SEQUENCE</scope>
    <source>
        <tissue evidence="1">Brain</tissue>
    </source>
</reference>
<dbReference type="EMBL" id="HAEB01008929">
    <property type="protein sequence ID" value="SBQ55456.1"/>
    <property type="molecule type" value="Transcribed_RNA"/>
</dbReference>
<organism evidence="1">
    <name type="scientific">Nothobranchius korthausae</name>
    <dbReference type="NCBI Taxonomy" id="1143690"/>
    <lineage>
        <taxon>Eukaryota</taxon>
        <taxon>Metazoa</taxon>
        <taxon>Chordata</taxon>
        <taxon>Craniata</taxon>
        <taxon>Vertebrata</taxon>
        <taxon>Euteleostomi</taxon>
        <taxon>Actinopterygii</taxon>
        <taxon>Neopterygii</taxon>
        <taxon>Teleostei</taxon>
        <taxon>Neoteleostei</taxon>
        <taxon>Acanthomorphata</taxon>
        <taxon>Ovalentaria</taxon>
        <taxon>Atherinomorphae</taxon>
        <taxon>Cyprinodontiformes</taxon>
        <taxon>Nothobranchiidae</taxon>
        <taxon>Nothobranchius</taxon>
    </lineage>
</organism>